<keyword evidence="6" id="KW-1185">Reference proteome</keyword>
<organism evidence="5 6">
    <name type="scientific">Winogradskyella ouciana</name>
    <dbReference type="NCBI Taxonomy" id="2608631"/>
    <lineage>
        <taxon>Bacteria</taxon>
        <taxon>Pseudomonadati</taxon>
        <taxon>Bacteroidota</taxon>
        <taxon>Flavobacteriia</taxon>
        <taxon>Flavobacteriales</taxon>
        <taxon>Flavobacteriaceae</taxon>
        <taxon>Winogradskyella</taxon>
    </lineage>
</organism>
<dbReference type="SMART" id="SM00418">
    <property type="entry name" value="HTH_ARSR"/>
    <property type="match status" value="1"/>
</dbReference>
<dbReference type="PRINTS" id="PR00778">
    <property type="entry name" value="HTHARSR"/>
</dbReference>
<comment type="caution">
    <text evidence="5">The sequence shown here is derived from an EMBL/GenBank/DDBJ whole genome shotgun (WGS) entry which is preliminary data.</text>
</comment>
<evidence type="ECO:0000259" key="4">
    <source>
        <dbReference type="PROSITE" id="PS50987"/>
    </source>
</evidence>
<sequence length="110" mass="12086">MGLTKSEIFTEAQNQISSIAKVFGHPARVAILQHLFKTNSCICGDLVDEIGLAQPTISQHLKELKNVGLISGNIEGTSVCYCIDKANWSKMKTIINDFLNQDVNENTNCC</sequence>
<feature type="domain" description="HTH arsR-type" evidence="4">
    <location>
        <begin position="8"/>
        <end position="106"/>
    </location>
</feature>
<proteinExistence type="predicted"/>
<dbReference type="InterPro" id="IPR051081">
    <property type="entry name" value="HTH_MetalResp_TranReg"/>
</dbReference>
<dbReference type="Proteomes" id="UP000447545">
    <property type="component" value="Unassembled WGS sequence"/>
</dbReference>
<dbReference type="PANTHER" id="PTHR33154:SF15">
    <property type="entry name" value="REGULATORY PROTEIN ARSR"/>
    <property type="match status" value="1"/>
</dbReference>
<dbReference type="GO" id="GO:0003700">
    <property type="term" value="F:DNA-binding transcription factor activity"/>
    <property type="evidence" value="ECO:0007669"/>
    <property type="project" value="InterPro"/>
</dbReference>
<evidence type="ECO:0000313" key="5">
    <source>
        <dbReference type="EMBL" id="MTE27592.1"/>
    </source>
</evidence>
<gene>
    <name evidence="5" type="ORF">F1003_11675</name>
</gene>
<dbReference type="AlphaFoldDB" id="A0A7K1GE57"/>
<dbReference type="InterPro" id="IPR011991">
    <property type="entry name" value="ArsR-like_HTH"/>
</dbReference>
<dbReference type="RefSeq" id="WP_155089608.1">
    <property type="nucleotide sequence ID" value="NZ_OZ260095.1"/>
</dbReference>
<name>A0A7K1GE57_9FLAO</name>
<keyword evidence="1" id="KW-0805">Transcription regulation</keyword>
<dbReference type="Pfam" id="PF01022">
    <property type="entry name" value="HTH_5"/>
    <property type="match status" value="1"/>
</dbReference>
<evidence type="ECO:0000256" key="1">
    <source>
        <dbReference type="ARBA" id="ARBA00023015"/>
    </source>
</evidence>
<accession>A0A7K1GE57</accession>
<evidence type="ECO:0000256" key="3">
    <source>
        <dbReference type="ARBA" id="ARBA00023163"/>
    </source>
</evidence>
<dbReference type="PANTHER" id="PTHR33154">
    <property type="entry name" value="TRANSCRIPTIONAL REGULATOR, ARSR FAMILY"/>
    <property type="match status" value="1"/>
</dbReference>
<evidence type="ECO:0000256" key="2">
    <source>
        <dbReference type="ARBA" id="ARBA00023125"/>
    </source>
</evidence>
<keyword evidence="2" id="KW-0238">DNA-binding</keyword>
<dbReference type="InterPro" id="IPR036388">
    <property type="entry name" value="WH-like_DNA-bd_sf"/>
</dbReference>
<dbReference type="SUPFAM" id="SSF46785">
    <property type="entry name" value="Winged helix' DNA-binding domain"/>
    <property type="match status" value="1"/>
</dbReference>
<reference evidence="5 6" key="1">
    <citation type="submission" date="2019-11" db="EMBL/GenBank/DDBJ databases">
        <title>Winogradskyella ouciana sp. nov., isolated from the hadal seawater of the Mariana Trench.</title>
        <authorList>
            <person name="Liu R."/>
        </authorList>
    </citation>
    <scope>NUCLEOTIDE SEQUENCE [LARGE SCALE GENOMIC DNA]</scope>
    <source>
        <strain evidence="5 6">ZXX205</strain>
    </source>
</reference>
<dbReference type="Gene3D" id="1.10.10.10">
    <property type="entry name" value="Winged helix-like DNA-binding domain superfamily/Winged helix DNA-binding domain"/>
    <property type="match status" value="1"/>
</dbReference>
<dbReference type="CDD" id="cd00090">
    <property type="entry name" value="HTH_ARSR"/>
    <property type="match status" value="1"/>
</dbReference>
<dbReference type="InterPro" id="IPR036390">
    <property type="entry name" value="WH_DNA-bd_sf"/>
</dbReference>
<dbReference type="PROSITE" id="PS50987">
    <property type="entry name" value="HTH_ARSR_2"/>
    <property type="match status" value="1"/>
</dbReference>
<dbReference type="InterPro" id="IPR001845">
    <property type="entry name" value="HTH_ArsR_DNA-bd_dom"/>
</dbReference>
<evidence type="ECO:0000313" key="6">
    <source>
        <dbReference type="Proteomes" id="UP000447545"/>
    </source>
</evidence>
<dbReference type="EMBL" id="WJYA01000006">
    <property type="protein sequence ID" value="MTE27592.1"/>
    <property type="molecule type" value="Genomic_DNA"/>
</dbReference>
<dbReference type="NCBIfam" id="NF033788">
    <property type="entry name" value="HTH_metalloreg"/>
    <property type="match status" value="1"/>
</dbReference>
<keyword evidence="3" id="KW-0804">Transcription</keyword>
<protein>
    <submittedName>
        <fullName evidence="5">Metalloregulator ArsR/SmtB family transcription factor</fullName>
    </submittedName>
</protein>
<dbReference type="GO" id="GO:0003677">
    <property type="term" value="F:DNA binding"/>
    <property type="evidence" value="ECO:0007669"/>
    <property type="project" value="UniProtKB-KW"/>
</dbReference>